<evidence type="ECO:0000313" key="11">
    <source>
        <dbReference type="EMBL" id="JAC01986.1"/>
    </source>
</evidence>
<accession>W8BLP4</accession>
<dbReference type="GO" id="GO:0005737">
    <property type="term" value="C:cytoplasm"/>
    <property type="evidence" value="ECO:0007669"/>
    <property type="project" value="TreeGrafter"/>
</dbReference>
<keyword evidence="4" id="KW-0547">Nucleotide-binding</keyword>
<dbReference type="PANTHER" id="PTHR21348">
    <property type="match status" value="1"/>
</dbReference>
<keyword evidence="8" id="KW-1015">Disulfide bond</keyword>
<gene>
    <name evidence="11" type="primary">SRX</name>
</gene>
<dbReference type="CDD" id="cd16395">
    <property type="entry name" value="Srx"/>
    <property type="match status" value="1"/>
</dbReference>
<evidence type="ECO:0000256" key="4">
    <source>
        <dbReference type="ARBA" id="ARBA00022741"/>
    </source>
</evidence>
<dbReference type="Gene3D" id="3.90.1530.10">
    <property type="entry name" value="Conserved hypothetical protein from pyrococcus furiosus pfu- 392566-001, ParB domain"/>
    <property type="match status" value="1"/>
</dbReference>
<reference evidence="11" key="1">
    <citation type="submission" date="2013-07" db="EMBL/GenBank/DDBJ databases">
        <authorList>
            <person name="Geib S."/>
        </authorList>
    </citation>
    <scope>NUCLEOTIDE SEQUENCE</scope>
</reference>
<dbReference type="OrthoDB" id="10023328at2759"/>
<dbReference type="PANTHER" id="PTHR21348:SF2">
    <property type="entry name" value="SULFIREDOXIN-1"/>
    <property type="match status" value="1"/>
</dbReference>
<comment type="similarity">
    <text evidence="1">Belongs to the sulfiredoxin family.</text>
</comment>
<dbReference type="AlphaFoldDB" id="W8BLP4"/>
<evidence type="ECO:0000256" key="9">
    <source>
        <dbReference type="ARBA" id="ARBA00047514"/>
    </source>
</evidence>
<dbReference type="Pfam" id="PF02195">
    <property type="entry name" value="ParB_N"/>
    <property type="match status" value="1"/>
</dbReference>
<comment type="catalytic activity">
    <reaction evidence="9">
        <text>S-hydroxy-S-oxy-L-cysteinyl-[peroxiredoxin] + [protein]-dithiol + ATP = S-hydroxy-L-cysteinyl-[peroxiredoxin] + [protein]-disulfide + ADP + phosphate</text>
        <dbReference type="Rhea" id="RHEA:17545"/>
        <dbReference type="Rhea" id="RHEA-COMP:10593"/>
        <dbReference type="Rhea" id="RHEA-COMP:10594"/>
        <dbReference type="Rhea" id="RHEA-COMP:13681"/>
        <dbReference type="Rhea" id="RHEA-COMP:17976"/>
        <dbReference type="ChEBI" id="CHEBI:29950"/>
        <dbReference type="ChEBI" id="CHEBI:30616"/>
        <dbReference type="ChEBI" id="CHEBI:43474"/>
        <dbReference type="ChEBI" id="CHEBI:50058"/>
        <dbReference type="ChEBI" id="CHEBI:61973"/>
        <dbReference type="ChEBI" id="CHEBI:61974"/>
        <dbReference type="ChEBI" id="CHEBI:456216"/>
        <dbReference type="EC" id="1.8.98.2"/>
    </reaction>
</comment>
<keyword evidence="5" id="KW-0067">ATP-binding</keyword>
<sequence length="149" mass="16750">MSFISSIALQVNRRKNSLVRLKTSSTEARFAKKMSFNANGNSVHSAAITEVHNVPMSVIHRPIPPVLDEAKVQSLMNSIQNEAEGDVPPIDVLWIKGTEGGDYFYSFGGCHRYEAYKRLNRESIKAKLVQSTLQDLYHYMGSSTPKYLK</sequence>
<evidence type="ECO:0000256" key="3">
    <source>
        <dbReference type="ARBA" id="ARBA00022481"/>
    </source>
</evidence>
<evidence type="ECO:0000256" key="7">
    <source>
        <dbReference type="ARBA" id="ARBA00023002"/>
    </source>
</evidence>
<dbReference type="EMBL" id="GAMC01004570">
    <property type="protein sequence ID" value="JAC01986.1"/>
    <property type="molecule type" value="mRNA"/>
</dbReference>
<dbReference type="GO" id="GO:0032542">
    <property type="term" value="F:sulfiredoxin activity"/>
    <property type="evidence" value="ECO:0007669"/>
    <property type="project" value="UniProtKB-EC"/>
</dbReference>
<keyword evidence="3" id="KW-0488">Methylation</keyword>
<reference evidence="11" key="2">
    <citation type="journal article" date="2014" name="BMC Genomics">
        <title>A genomic perspective to assessing quality of mass-reared SIT flies used in Mediterranean fruit fly (Ceratitis capitata) eradication in California.</title>
        <authorList>
            <person name="Calla B."/>
            <person name="Hall B."/>
            <person name="Hou S."/>
            <person name="Geib S.M."/>
        </authorList>
    </citation>
    <scope>NUCLEOTIDE SEQUENCE</scope>
</reference>
<evidence type="ECO:0000256" key="8">
    <source>
        <dbReference type="ARBA" id="ARBA00023157"/>
    </source>
</evidence>
<dbReference type="CTD" id="32768"/>
<dbReference type="InterPro" id="IPR016692">
    <property type="entry name" value="Sulfiredoxin"/>
</dbReference>
<keyword evidence="6" id="KW-0049">Antioxidant</keyword>
<evidence type="ECO:0000256" key="5">
    <source>
        <dbReference type="ARBA" id="ARBA00022840"/>
    </source>
</evidence>
<evidence type="ECO:0000256" key="6">
    <source>
        <dbReference type="ARBA" id="ARBA00022862"/>
    </source>
</evidence>
<evidence type="ECO:0000256" key="1">
    <source>
        <dbReference type="ARBA" id="ARBA00009609"/>
    </source>
</evidence>
<protein>
    <recommendedName>
        <fullName evidence="2">sulfiredoxin</fullName>
        <ecNumber evidence="2">1.8.98.2</ecNumber>
    </recommendedName>
</protein>
<dbReference type="EC" id="1.8.98.2" evidence="2"/>
<dbReference type="SUPFAM" id="SSF110849">
    <property type="entry name" value="ParB/Sulfiredoxin"/>
    <property type="match status" value="1"/>
</dbReference>
<keyword evidence="7" id="KW-0560">Oxidoreductase</keyword>
<dbReference type="GeneID" id="101460192"/>
<proteinExistence type="evidence at transcript level"/>
<dbReference type="GO" id="GO:0034599">
    <property type="term" value="P:cellular response to oxidative stress"/>
    <property type="evidence" value="ECO:0007669"/>
    <property type="project" value="TreeGrafter"/>
</dbReference>
<dbReference type="GO" id="GO:0005524">
    <property type="term" value="F:ATP binding"/>
    <property type="evidence" value="ECO:0007669"/>
    <property type="project" value="UniProtKB-KW"/>
</dbReference>
<dbReference type="FunFam" id="3.90.1530.10:FF:000001">
    <property type="entry name" value="Sulfiredoxin"/>
    <property type="match status" value="1"/>
</dbReference>
<dbReference type="InterPro" id="IPR003115">
    <property type="entry name" value="ParB_N"/>
</dbReference>
<name>W8BLP4_CERCA</name>
<feature type="domain" description="ParB-like N-terminal" evidence="10">
    <location>
        <begin position="52"/>
        <end position="145"/>
    </location>
</feature>
<dbReference type="InterPro" id="IPR036086">
    <property type="entry name" value="ParB/Sulfiredoxin_sf"/>
</dbReference>
<evidence type="ECO:0000259" key="10">
    <source>
        <dbReference type="SMART" id="SM00470"/>
    </source>
</evidence>
<evidence type="ECO:0000256" key="2">
    <source>
        <dbReference type="ARBA" id="ARBA00013055"/>
    </source>
</evidence>
<dbReference type="SMART" id="SM00470">
    <property type="entry name" value="ParB"/>
    <property type="match status" value="1"/>
</dbReference>
<organism evidence="11">
    <name type="scientific">Ceratitis capitata</name>
    <name type="common">Mediterranean fruit fly</name>
    <name type="synonym">Tephritis capitata</name>
    <dbReference type="NCBI Taxonomy" id="7213"/>
    <lineage>
        <taxon>Eukaryota</taxon>
        <taxon>Metazoa</taxon>
        <taxon>Ecdysozoa</taxon>
        <taxon>Arthropoda</taxon>
        <taxon>Hexapoda</taxon>
        <taxon>Insecta</taxon>
        <taxon>Pterygota</taxon>
        <taxon>Neoptera</taxon>
        <taxon>Endopterygota</taxon>
        <taxon>Diptera</taxon>
        <taxon>Brachycera</taxon>
        <taxon>Muscomorpha</taxon>
        <taxon>Tephritoidea</taxon>
        <taxon>Tephritidae</taxon>
        <taxon>Ceratitis</taxon>
        <taxon>Ceratitis</taxon>
    </lineage>
</organism>